<keyword evidence="1 2" id="KW-0413">Isomerase</keyword>
<dbReference type="InterPro" id="IPR026040">
    <property type="entry name" value="HyI-like"/>
</dbReference>
<keyword evidence="6" id="KW-1185">Reference proteome</keyword>
<dbReference type="InterPro" id="IPR050417">
    <property type="entry name" value="Sugar_Epim/Isomerase"/>
</dbReference>
<dbReference type="Pfam" id="PF01261">
    <property type="entry name" value="AP_endonuc_2"/>
    <property type="match status" value="1"/>
</dbReference>
<feature type="domain" description="Xylose isomerase-like TIM barrel" evidence="4">
    <location>
        <begin position="21"/>
        <end position="255"/>
    </location>
</feature>
<evidence type="ECO:0000313" key="6">
    <source>
        <dbReference type="Proteomes" id="UP000315711"/>
    </source>
</evidence>
<comment type="caution">
    <text evidence="5">The sequence shown here is derived from an EMBL/GenBank/DDBJ whole genome shotgun (WGS) entry which is preliminary data.</text>
</comment>
<dbReference type="PIRSF" id="PIRSF006241">
    <property type="entry name" value="HyI"/>
    <property type="match status" value="1"/>
</dbReference>
<evidence type="ECO:0000256" key="1">
    <source>
        <dbReference type="ARBA" id="ARBA00023235"/>
    </source>
</evidence>
<dbReference type="Proteomes" id="UP000315711">
    <property type="component" value="Unassembled WGS sequence"/>
</dbReference>
<dbReference type="InterPro" id="IPR036237">
    <property type="entry name" value="Xyl_isomerase-like_sf"/>
</dbReference>
<dbReference type="EMBL" id="VLKZ01000007">
    <property type="protein sequence ID" value="TWI55257.1"/>
    <property type="molecule type" value="Genomic_DNA"/>
</dbReference>
<feature type="active site" description="Proton donor/acceptor" evidence="3">
    <location>
        <position position="143"/>
    </location>
</feature>
<dbReference type="PANTHER" id="PTHR43489">
    <property type="entry name" value="ISOMERASE"/>
    <property type="match status" value="1"/>
</dbReference>
<evidence type="ECO:0000256" key="2">
    <source>
        <dbReference type="PIRNR" id="PIRNR006241"/>
    </source>
</evidence>
<comment type="similarity">
    <text evidence="2">Belongs to the hyi family.</text>
</comment>
<dbReference type="AlphaFoldDB" id="A0A562QES4"/>
<evidence type="ECO:0000256" key="3">
    <source>
        <dbReference type="PIRSR" id="PIRSR006241-50"/>
    </source>
</evidence>
<gene>
    <name evidence="5" type="ORF">IQ10_02804</name>
</gene>
<dbReference type="GO" id="GO:0046487">
    <property type="term" value="P:glyoxylate metabolic process"/>
    <property type="evidence" value="ECO:0007669"/>
    <property type="project" value="TreeGrafter"/>
</dbReference>
<keyword evidence="5" id="KW-0670">Pyruvate</keyword>
<dbReference type="RefSeq" id="WP_144451051.1">
    <property type="nucleotide sequence ID" value="NZ_VLKZ01000007.1"/>
</dbReference>
<dbReference type="FunFam" id="3.20.20.150:FF:000007">
    <property type="entry name" value="Hydroxypyruvate isomerase"/>
    <property type="match status" value="1"/>
</dbReference>
<name>A0A562QES4_9BACI</name>
<proteinExistence type="inferred from homology"/>
<dbReference type="Gene3D" id="3.20.20.150">
    <property type="entry name" value="Divalent-metal-dependent TIM barrel enzymes"/>
    <property type="match status" value="1"/>
</dbReference>
<dbReference type="InterPro" id="IPR013022">
    <property type="entry name" value="Xyl_isomerase-like_TIM-brl"/>
</dbReference>
<dbReference type="OrthoDB" id="9786584at2"/>
<dbReference type="PANTHER" id="PTHR43489:SF6">
    <property type="entry name" value="HYDROXYPYRUVATE ISOMERASE-RELATED"/>
    <property type="match status" value="1"/>
</dbReference>
<feature type="active site" description="Proton donor/acceptor" evidence="3">
    <location>
        <position position="240"/>
    </location>
</feature>
<dbReference type="GO" id="GO:0008903">
    <property type="term" value="F:hydroxypyruvate isomerase activity"/>
    <property type="evidence" value="ECO:0007669"/>
    <property type="project" value="TreeGrafter"/>
</dbReference>
<accession>A0A562QES4</accession>
<evidence type="ECO:0000313" key="5">
    <source>
        <dbReference type="EMBL" id="TWI55257.1"/>
    </source>
</evidence>
<reference evidence="5 6" key="1">
    <citation type="journal article" date="2015" name="Stand. Genomic Sci.">
        <title>Genomic Encyclopedia of Bacterial and Archaeal Type Strains, Phase III: the genomes of soil and plant-associated and newly described type strains.</title>
        <authorList>
            <person name="Whitman W.B."/>
            <person name="Woyke T."/>
            <person name="Klenk H.P."/>
            <person name="Zhou Y."/>
            <person name="Lilburn T.G."/>
            <person name="Beck B.J."/>
            <person name="De Vos P."/>
            <person name="Vandamme P."/>
            <person name="Eisen J.A."/>
            <person name="Garrity G."/>
            <person name="Hugenholtz P."/>
            <person name="Kyrpides N.C."/>
        </authorList>
    </citation>
    <scope>NUCLEOTIDE SEQUENCE [LARGE SCALE GENOMIC DNA]</scope>
    <source>
        <strain evidence="5 6">CGMCC 1.10116</strain>
    </source>
</reference>
<organism evidence="5 6">
    <name type="scientific">Halalkalibacter nanhaiisediminis</name>
    <dbReference type="NCBI Taxonomy" id="688079"/>
    <lineage>
        <taxon>Bacteria</taxon>
        <taxon>Bacillati</taxon>
        <taxon>Bacillota</taxon>
        <taxon>Bacilli</taxon>
        <taxon>Bacillales</taxon>
        <taxon>Bacillaceae</taxon>
        <taxon>Halalkalibacter</taxon>
    </lineage>
</organism>
<evidence type="ECO:0000259" key="4">
    <source>
        <dbReference type="Pfam" id="PF01261"/>
    </source>
</evidence>
<dbReference type="SUPFAM" id="SSF51658">
    <property type="entry name" value="Xylose isomerase-like"/>
    <property type="match status" value="1"/>
</dbReference>
<sequence>MNQFSVNLSTIFTEYPFIDRIKKAKEHGFTHVECQFPYPYSLEKIKRELDDHHLSMVLINLPPGDWVSGDRGMAIDPNRIEEFRESVKIGIRYATTIQCPRIHCMAGVMPEKSNKEQVRDVFINNIKYAAAKMAEHDLTLLIEPINTFDIPGYFLNDLHEAVHIIKEVHSPNVKLQFDFYHIQRTYGHTLTLFERYTHLIEHVQIADVPGRYQPGTGEMDYQEIFDLLHNLHYEGFIGLEYSPKGKSEESFNWMTTR</sequence>
<protein>
    <submittedName>
        <fullName evidence="5">Hydroxypyruvate isomerase</fullName>
    </submittedName>
</protein>